<dbReference type="InterPro" id="IPR001509">
    <property type="entry name" value="Epimerase_deHydtase"/>
</dbReference>
<protein>
    <submittedName>
        <fullName evidence="2">NAD-dependent epimerase/dehydratase family protein</fullName>
    </submittedName>
</protein>
<dbReference type="RefSeq" id="WP_121042763.1">
    <property type="nucleotide sequence ID" value="NZ_JAVLSJ010000008.1"/>
</dbReference>
<accession>A0ABU2EPI2</accession>
<dbReference type="InterPro" id="IPR051207">
    <property type="entry name" value="ComplexI_NDUFA9_subunit"/>
</dbReference>
<dbReference type="Gene3D" id="3.40.50.720">
    <property type="entry name" value="NAD(P)-binding Rossmann-like Domain"/>
    <property type="match status" value="1"/>
</dbReference>
<dbReference type="PANTHER" id="PTHR12126:SF11">
    <property type="entry name" value="NADH DEHYDROGENASE [UBIQUINONE] 1 ALPHA SUBCOMPLEX SUBUNIT 9, MITOCHONDRIAL"/>
    <property type="match status" value="1"/>
</dbReference>
<dbReference type="InterPro" id="IPR036291">
    <property type="entry name" value="NAD(P)-bd_dom_sf"/>
</dbReference>
<organism evidence="2 3">
    <name type="scientific">Herbaspirillum huttiense subsp. lycopersici</name>
    <dbReference type="NCBI Taxonomy" id="3074428"/>
    <lineage>
        <taxon>Bacteria</taxon>
        <taxon>Pseudomonadati</taxon>
        <taxon>Pseudomonadota</taxon>
        <taxon>Betaproteobacteria</taxon>
        <taxon>Burkholderiales</taxon>
        <taxon>Oxalobacteraceae</taxon>
        <taxon>Herbaspirillum</taxon>
    </lineage>
</organism>
<dbReference type="EMBL" id="JAVLSJ010000008">
    <property type="protein sequence ID" value="MDR9849753.1"/>
    <property type="molecule type" value="Genomic_DNA"/>
</dbReference>
<dbReference type="Pfam" id="PF01370">
    <property type="entry name" value="Epimerase"/>
    <property type="match status" value="1"/>
</dbReference>
<reference evidence="2" key="1">
    <citation type="submission" date="2023-09" db="EMBL/GenBank/DDBJ databases">
        <title>Description of first Herbaspirillum huttiense subsp. nephrolepsisexaltata and Herbaspirillum huttiense subsp. lycopersicon.</title>
        <authorList>
            <person name="Poudel M."/>
            <person name="Sharma A."/>
            <person name="Goss E."/>
            <person name="Tapia J.H."/>
            <person name="Harmon C.M."/>
            <person name="Jones J.B."/>
        </authorList>
    </citation>
    <scope>NUCLEOTIDE SEQUENCE</scope>
    <source>
        <strain evidence="2">SE1</strain>
    </source>
</reference>
<sequence>MKIAITGATGYIGRQLAALALHQGHHPLLLTRTAPAADAGAWLRYDLFDTDALTLPGDVQAVVHLAFNPRVATEADGDAEMVAALRLLDAAAAVGARFVFVSSQTAREDAPTAYGRTKWRIEQLVLQRGGSVVRPGQVYGGAAMGLFGLLVNLVDRLPMLPAFLPAPLIQPVHVDDLALALLRIAQLPDATPEVHLIAQSQALSFTTFLRAIAASHVRKTRFFVPVPTALVRLAVRLLGAERSNRLGLSRLDSLFALPVMDTRGSLALLGLQLRSLESGMQPAAPGDQLAAEAAAMLCYVLNRRPDSDLVERYIAAIGRFREGRALGLPGFTLRHPALLALLDDRAFLASERGQELAWRLDAATLLAEATQAGAERFIGIRQPAGMLRYGLGLACAVASEVFWRIARPVSMPLFLRDAINRSFP</sequence>
<name>A0ABU2EPI2_9BURK</name>
<evidence type="ECO:0000313" key="3">
    <source>
        <dbReference type="Proteomes" id="UP001246576"/>
    </source>
</evidence>
<gene>
    <name evidence="2" type="ORF">RI048_16085</name>
</gene>
<evidence type="ECO:0000259" key="1">
    <source>
        <dbReference type="Pfam" id="PF01370"/>
    </source>
</evidence>
<dbReference type="SUPFAM" id="SSF51735">
    <property type="entry name" value="NAD(P)-binding Rossmann-fold domains"/>
    <property type="match status" value="1"/>
</dbReference>
<comment type="caution">
    <text evidence="2">The sequence shown here is derived from an EMBL/GenBank/DDBJ whole genome shotgun (WGS) entry which is preliminary data.</text>
</comment>
<evidence type="ECO:0000313" key="2">
    <source>
        <dbReference type="EMBL" id="MDR9849753.1"/>
    </source>
</evidence>
<keyword evidence="3" id="KW-1185">Reference proteome</keyword>
<feature type="domain" description="NAD-dependent epimerase/dehydratase" evidence="1">
    <location>
        <begin position="3"/>
        <end position="191"/>
    </location>
</feature>
<dbReference type="Proteomes" id="UP001246576">
    <property type="component" value="Unassembled WGS sequence"/>
</dbReference>
<dbReference type="PANTHER" id="PTHR12126">
    <property type="entry name" value="NADH-UBIQUINONE OXIDOREDUCTASE 39 KDA SUBUNIT-RELATED"/>
    <property type="match status" value="1"/>
</dbReference>
<proteinExistence type="predicted"/>